<dbReference type="PANTHER" id="PTHR23542">
    <property type="match status" value="1"/>
</dbReference>
<dbReference type="RefSeq" id="WP_309956056.1">
    <property type="nucleotide sequence ID" value="NZ_JAVDUJ010000001.1"/>
</dbReference>
<dbReference type="PANTHER" id="PTHR23542:SF1">
    <property type="entry name" value="MAJOR FACILITATOR SUPERFAMILY (MFS) PROFILE DOMAIN-CONTAINING PROTEIN"/>
    <property type="match status" value="1"/>
</dbReference>
<proteinExistence type="predicted"/>
<keyword evidence="1" id="KW-0812">Transmembrane</keyword>
<comment type="caution">
    <text evidence="2">The sequence shown here is derived from an EMBL/GenBank/DDBJ whole genome shotgun (WGS) entry which is preliminary data.</text>
</comment>
<dbReference type="CDD" id="cd06174">
    <property type="entry name" value="MFS"/>
    <property type="match status" value="1"/>
</dbReference>
<reference evidence="2 3" key="1">
    <citation type="submission" date="2023-07" db="EMBL/GenBank/DDBJ databases">
        <title>Sequencing the genomes of 1000 actinobacteria strains.</title>
        <authorList>
            <person name="Klenk H.-P."/>
        </authorList>
    </citation>
    <scope>NUCLEOTIDE SEQUENCE [LARGE SCALE GENOMIC DNA]</scope>
    <source>
        <strain evidence="2 3">DSM 15539</strain>
    </source>
</reference>
<dbReference type="InterPro" id="IPR036259">
    <property type="entry name" value="MFS_trans_sf"/>
</dbReference>
<feature type="transmembrane region" description="Helical" evidence="1">
    <location>
        <begin position="12"/>
        <end position="36"/>
    </location>
</feature>
<feature type="transmembrane region" description="Helical" evidence="1">
    <location>
        <begin position="167"/>
        <end position="188"/>
    </location>
</feature>
<feature type="transmembrane region" description="Helical" evidence="1">
    <location>
        <begin position="292"/>
        <end position="310"/>
    </location>
</feature>
<dbReference type="EMBL" id="JAVDUJ010000001">
    <property type="protein sequence ID" value="MDR6939405.1"/>
    <property type="molecule type" value="Genomic_DNA"/>
</dbReference>
<evidence type="ECO:0000313" key="3">
    <source>
        <dbReference type="Proteomes" id="UP001266099"/>
    </source>
</evidence>
<dbReference type="SUPFAM" id="SSF103473">
    <property type="entry name" value="MFS general substrate transporter"/>
    <property type="match status" value="1"/>
</dbReference>
<feature type="transmembrane region" description="Helical" evidence="1">
    <location>
        <begin position="76"/>
        <end position="96"/>
    </location>
</feature>
<gene>
    <name evidence="2" type="ORF">J2S36_000948</name>
</gene>
<dbReference type="Gene3D" id="1.20.1250.20">
    <property type="entry name" value="MFS general substrate transporter like domains"/>
    <property type="match status" value="1"/>
</dbReference>
<feature type="transmembrane region" description="Helical" evidence="1">
    <location>
        <begin position="260"/>
        <end position="280"/>
    </location>
</feature>
<feature type="transmembrane region" description="Helical" evidence="1">
    <location>
        <begin position="316"/>
        <end position="339"/>
    </location>
</feature>
<sequence>MYKEILSDREASPLLLAINFSRLAAGLVPFGLIALYASKHEYMFAGIASSLLMAAGALTAPYKGRLIMRFSPLRTIVPMSVGYCSFMALGAFLSYVDQPFHIAVVFLFIGTLLVPPTPALVRTLWTRIAQNDDFNRALHALDSVAEELVFAITPLITALLWSTVGAFWAIPLGLLCGFMGTTALIILAGRKEVSTRDLIINQSRVDTAMAPKSPKSNFRSIYLNRATWGILGPILGLGSAMGALSILLTKWSEASLGEQSASGIFLSIISFSGFFAGLFFGKIKPRSLSISSQYQIASLSIAVGVVFISLGSRLLFVVIGSIVLGSAMTIMFIISFVLIGEHYREAQQTEMNAAIGASYDISSGLSNLSAGFLLSQVGLTSSLNALSIILVLLTAMSFLIETPNSHRE</sequence>
<dbReference type="Proteomes" id="UP001266099">
    <property type="component" value="Unassembled WGS sequence"/>
</dbReference>
<dbReference type="Pfam" id="PF07690">
    <property type="entry name" value="MFS_1"/>
    <property type="match status" value="1"/>
</dbReference>
<evidence type="ECO:0000256" key="1">
    <source>
        <dbReference type="SAM" id="Phobius"/>
    </source>
</evidence>
<accession>A0ABU1T3J0</accession>
<dbReference type="InterPro" id="IPR011701">
    <property type="entry name" value="MFS"/>
</dbReference>
<feature type="transmembrane region" description="Helical" evidence="1">
    <location>
        <begin position="381"/>
        <end position="400"/>
    </location>
</feature>
<feature type="transmembrane region" description="Helical" evidence="1">
    <location>
        <begin position="42"/>
        <end position="64"/>
    </location>
</feature>
<name>A0ABU1T3J0_9ACTO</name>
<keyword evidence="3" id="KW-1185">Reference proteome</keyword>
<keyword evidence="1" id="KW-0472">Membrane</keyword>
<keyword evidence="1" id="KW-1133">Transmembrane helix</keyword>
<evidence type="ECO:0000313" key="2">
    <source>
        <dbReference type="EMBL" id="MDR6939405.1"/>
    </source>
</evidence>
<feature type="transmembrane region" description="Helical" evidence="1">
    <location>
        <begin position="226"/>
        <end position="248"/>
    </location>
</feature>
<protein>
    <submittedName>
        <fullName evidence="2">MFS family arabinose efflux permease</fullName>
    </submittedName>
</protein>
<feature type="transmembrane region" description="Helical" evidence="1">
    <location>
        <begin position="102"/>
        <end position="125"/>
    </location>
</feature>
<organism evidence="2 3">
    <name type="scientific">Arcanobacterium hippocoleae</name>
    <dbReference type="NCBI Taxonomy" id="149017"/>
    <lineage>
        <taxon>Bacteria</taxon>
        <taxon>Bacillati</taxon>
        <taxon>Actinomycetota</taxon>
        <taxon>Actinomycetes</taxon>
        <taxon>Actinomycetales</taxon>
        <taxon>Actinomycetaceae</taxon>
        <taxon>Arcanobacterium</taxon>
    </lineage>
</organism>